<dbReference type="NCBIfam" id="TIGR03352">
    <property type="entry name" value="VI_chp_3"/>
    <property type="match status" value="1"/>
</dbReference>
<evidence type="ECO:0000313" key="2">
    <source>
        <dbReference type="Proteomes" id="UP000236745"/>
    </source>
</evidence>
<dbReference type="InterPro" id="IPR038706">
    <property type="entry name" value="Type_VI_SciN-like_sf"/>
</dbReference>
<dbReference type="EMBL" id="FNVQ01000001">
    <property type="protein sequence ID" value="SEF73317.1"/>
    <property type="molecule type" value="Genomic_DNA"/>
</dbReference>
<dbReference type="Proteomes" id="UP000236745">
    <property type="component" value="Unassembled WGS sequence"/>
</dbReference>
<dbReference type="PROSITE" id="PS51257">
    <property type="entry name" value="PROKAR_LIPOPROTEIN"/>
    <property type="match status" value="1"/>
</dbReference>
<keyword evidence="2" id="KW-1185">Reference proteome</keyword>
<accession>A0A1H5UGB4</accession>
<gene>
    <name evidence="1" type="ORF">SAMN05444390_101353</name>
</gene>
<organism evidence="1 2">
    <name type="scientific">Marinobacterium lutimaris</name>
    <dbReference type="NCBI Taxonomy" id="568106"/>
    <lineage>
        <taxon>Bacteria</taxon>
        <taxon>Pseudomonadati</taxon>
        <taxon>Pseudomonadota</taxon>
        <taxon>Gammaproteobacteria</taxon>
        <taxon>Oceanospirillales</taxon>
        <taxon>Oceanospirillaceae</taxon>
        <taxon>Marinobacterium</taxon>
    </lineage>
</organism>
<dbReference type="Gene3D" id="2.60.40.4150">
    <property type="entry name" value="Type VI secretion system, lipoprotein SciN"/>
    <property type="match status" value="1"/>
</dbReference>
<proteinExistence type="predicted"/>
<dbReference type="PANTHER" id="PTHR37625:SF4">
    <property type="entry name" value="OUTER MEMBRANE LIPOPROTEIN"/>
    <property type="match status" value="1"/>
</dbReference>
<sequence>MALFRNFAGFLLVATLLGCGVADRVGNRFSDSWVGELVGNEERVRVTVNSDEWLNPGASGEPLSVVVRIYQLSESGAFVSASPRQLWSGADLVLGHGLISEREITVLPGEQKVDVSALALQTQYVGVAAFFRNTGYYGDWHVVFDADELRKDGLLGASEGVRLHLAGDRIEVERGDNLLSLVSE</sequence>
<dbReference type="PANTHER" id="PTHR37625">
    <property type="entry name" value="OUTER MEMBRANE LIPOPROTEIN-RELATED"/>
    <property type="match status" value="1"/>
</dbReference>
<dbReference type="AlphaFoldDB" id="A0A1H5UGB4"/>
<dbReference type="InterPro" id="IPR017734">
    <property type="entry name" value="T6SS_SciN"/>
</dbReference>
<name>A0A1H5UGB4_9GAMM</name>
<reference evidence="1 2" key="1">
    <citation type="submission" date="2016-10" db="EMBL/GenBank/DDBJ databases">
        <authorList>
            <person name="de Groot N.N."/>
        </authorList>
    </citation>
    <scope>NUCLEOTIDE SEQUENCE [LARGE SCALE GENOMIC DNA]</scope>
    <source>
        <strain evidence="1 2">DSM 22012</strain>
    </source>
</reference>
<evidence type="ECO:0000313" key="1">
    <source>
        <dbReference type="EMBL" id="SEF73317.1"/>
    </source>
</evidence>
<protein>
    <submittedName>
        <fullName evidence="1">Type VI secretion system protein VasD</fullName>
    </submittedName>
</protein>
<dbReference type="Pfam" id="PF12790">
    <property type="entry name" value="T6SS-SciN"/>
    <property type="match status" value="1"/>
</dbReference>